<keyword evidence="1" id="KW-0175">Coiled coil</keyword>
<evidence type="ECO:0000313" key="4">
    <source>
        <dbReference type="Proteomes" id="UP000503540"/>
    </source>
</evidence>
<proteinExistence type="predicted"/>
<feature type="compositionally biased region" description="Basic and acidic residues" evidence="2">
    <location>
        <begin position="92"/>
        <end position="103"/>
    </location>
</feature>
<evidence type="ECO:0000256" key="1">
    <source>
        <dbReference type="SAM" id="Coils"/>
    </source>
</evidence>
<feature type="region of interest" description="Disordered" evidence="2">
    <location>
        <begin position="92"/>
        <end position="111"/>
    </location>
</feature>
<evidence type="ECO:0000256" key="2">
    <source>
        <dbReference type="SAM" id="MobiDB-lite"/>
    </source>
</evidence>
<dbReference type="RefSeq" id="WP_167472763.1">
    <property type="nucleotide sequence ID" value="NZ_CP046172.1"/>
</dbReference>
<sequence length="111" mass="12611">MKPLSESLMDLAARVKQFEESSAAAREKNRAVLQTRREELGATLDREKTEFEKTTAELREAAQKWWSDTREAIEGQITVMRADFEKWQAEIKAQRAEHGEGSKSAEPMGKG</sequence>
<dbReference type="Proteomes" id="UP000503540">
    <property type="component" value="Chromosome"/>
</dbReference>
<protein>
    <submittedName>
        <fullName evidence="3">Uncharacterized protein</fullName>
    </submittedName>
</protein>
<accession>A0A6G9Y8Z5</accession>
<organism evidence="3 4">
    <name type="scientific">Nocardia arthritidis</name>
    <dbReference type="NCBI Taxonomy" id="228602"/>
    <lineage>
        <taxon>Bacteria</taxon>
        <taxon>Bacillati</taxon>
        <taxon>Actinomycetota</taxon>
        <taxon>Actinomycetes</taxon>
        <taxon>Mycobacteriales</taxon>
        <taxon>Nocardiaceae</taxon>
        <taxon>Nocardia</taxon>
    </lineage>
</organism>
<evidence type="ECO:0000313" key="3">
    <source>
        <dbReference type="EMBL" id="QIS09692.1"/>
    </source>
</evidence>
<keyword evidence="4" id="KW-1185">Reference proteome</keyword>
<name>A0A6G9Y8Z5_9NOCA</name>
<dbReference type="EMBL" id="CP046172">
    <property type="protein sequence ID" value="QIS09692.1"/>
    <property type="molecule type" value="Genomic_DNA"/>
</dbReference>
<dbReference type="KEGG" id="nah:F5544_08955"/>
<reference evidence="3 4" key="1">
    <citation type="journal article" date="2019" name="ACS Chem. Biol.">
        <title>Identification and Mobilization of a Cryptic Antibiotic Biosynthesis Gene Locus from a Human-Pathogenic Nocardia Isolate.</title>
        <authorList>
            <person name="Herisse M."/>
            <person name="Ishida K."/>
            <person name="Porter J.L."/>
            <person name="Howden B."/>
            <person name="Hertweck C."/>
            <person name="Stinear T.P."/>
            <person name="Pidot S.J."/>
        </authorList>
    </citation>
    <scope>NUCLEOTIDE SEQUENCE [LARGE SCALE GENOMIC DNA]</scope>
    <source>
        <strain evidence="3 4">AUSMDU00012717</strain>
    </source>
</reference>
<dbReference type="AlphaFoldDB" id="A0A6G9Y8Z5"/>
<gene>
    <name evidence="3" type="ORF">F5544_08955</name>
</gene>
<feature type="coiled-coil region" evidence="1">
    <location>
        <begin position="8"/>
        <end position="64"/>
    </location>
</feature>